<evidence type="ECO:0000313" key="3">
    <source>
        <dbReference type="Proteomes" id="UP001597261"/>
    </source>
</evidence>
<keyword evidence="1" id="KW-0812">Transmembrane</keyword>
<evidence type="ECO:0000256" key="1">
    <source>
        <dbReference type="SAM" id="Phobius"/>
    </source>
</evidence>
<proteinExistence type="predicted"/>
<reference evidence="3" key="1">
    <citation type="journal article" date="2019" name="Int. J. Syst. Evol. Microbiol.">
        <title>The Global Catalogue of Microorganisms (GCM) 10K type strain sequencing project: providing services to taxonomists for standard genome sequencing and annotation.</title>
        <authorList>
            <consortium name="The Broad Institute Genomics Platform"/>
            <consortium name="The Broad Institute Genome Sequencing Center for Infectious Disease"/>
            <person name="Wu L."/>
            <person name="Ma J."/>
        </authorList>
    </citation>
    <scope>NUCLEOTIDE SEQUENCE [LARGE SCALE GENOMIC DNA]</scope>
    <source>
        <strain evidence="3">CGMCC 1.12470</strain>
    </source>
</reference>
<dbReference type="Proteomes" id="UP001597261">
    <property type="component" value="Unassembled WGS sequence"/>
</dbReference>
<keyword evidence="1" id="KW-1133">Transmembrane helix</keyword>
<comment type="caution">
    <text evidence="2">The sequence shown here is derived from an EMBL/GenBank/DDBJ whole genome shotgun (WGS) entry which is preliminary data.</text>
</comment>
<dbReference type="EMBL" id="JBHUDX010000004">
    <property type="protein sequence ID" value="MFD1657010.1"/>
    <property type="molecule type" value="Genomic_DNA"/>
</dbReference>
<feature type="transmembrane region" description="Helical" evidence="1">
    <location>
        <begin position="39"/>
        <end position="58"/>
    </location>
</feature>
<keyword evidence="3" id="KW-1185">Reference proteome</keyword>
<evidence type="ECO:0000313" key="2">
    <source>
        <dbReference type="EMBL" id="MFD1657010.1"/>
    </source>
</evidence>
<name>A0ABW4ILI9_9ACTN</name>
<protein>
    <recommendedName>
        <fullName evidence="4">Holin</fullName>
    </recommendedName>
</protein>
<dbReference type="RefSeq" id="WP_381077469.1">
    <property type="nucleotide sequence ID" value="NZ_JBHUDX010000004.1"/>
</dbReference>
<evidence type="ECO:0008006" key="4">
    <source>
        <dbReference type="Google" id="ProtNLM"/>
    </source>
</evidence>
<organism evidence="2 3">
    <name type="scientific">Streptomyces caeni</name>
    <dbReference type="NCBI Taxonomy" id="2307231"/>
    <lineage>
        <taxon>Bacteria</taxon>
        <taxon>Bacillati</taxon>
        <taxon>Actinomycetota</taxon>
        <taxon>Actinomycetes</taxon>
        <taxon>Kitasatosporales</taxon>
        <taxon>Streptomycetaceae</taxon>
        <taxon>Streptomyces</taxon>
    </lineage>
</organism>
<keyword evidence="1" id="KW-0472">Membrane</keyword>
<sequence length="74" mass="7504">MTTETKRVLRTAVQFLVGLAAALPLLVHASGVPETAPGVGVGLAVAAAVTRIMAMPAVQRLLPGWLRTDDGAAG</sequence>
<accession>A0ABW4ILI9</accession>
<gene>
    <name evidence="2" type="ORF">ACFSL4_01850</name>
</gene>